<comment type="caution">
    <text evidence="1">The sequence shown here is derived from an EMBL/GenBank/DDBJ whole genome shotgun (WGS) entry which is preliminary data.</text>
</comment>
<accession>A0A916NRX4</accession>
<evidence type="ECO:0000313" key="1">
    <source>
        <dbReference type="EMBL" id="CAG7650563.1"/>
    </source>
</evidence>
<gene>
    <name evidence="1" type="ORF">PAESOLCIP111_06108</name>
</gene>
<dbReference type="Proteomes" id="UP000693672">
    <property type="component" value="Unassembled WGS sequence"/>
</dbReference>
<name>A0A916NRX4_9BACL</name>
<keyword evidence="2" id="KW-1185">Reference proteome</keyword>
<sequence>MGYALQERERQRTLAFGEKADMLKEHEVYCYQVAYYLLQDEDSARLAAERTLLALYPRCDFYMLPEKERQAAVKAEAVRQSLQVKLLRRSAAGDGRLDFSK</sequence>
<evidence type="ECO:0000313" key="2">
    <source>
        <dbReference type="Proteomes" id="UP000693672"/>
    </source>
</evidence>
<dbReference type="EMBL" id="CAJVAS010000054">
    <property type="protein sequence ID" value="CAG7650563.1"/>
    <property type="molecule type" value="Genomic_DNA"/>
</dbReference>
<dbReference type="RefSeq" id="WP_218095788.1">
    <property type="nucleotide sequence ID" value="NZ_CAJVAS010000054.1"/>
</dbReference>
<reference evidence="1" key="1">
    <citation type="submission" date="2021-06" db="EMBL/GenBank/DDBJ databases">
        <authorList>
            <person name="Criscuolo A."/>
        </authorList>
    </citation>
    <scope>NUCLEOTIDE SEQUENCE</scope>
    <source>
        <strain evidence="1">CIP111600</strain>
    </source>
</reference>
<proteinExistence type="predicted"/>
<protein>
    <submittedName>
        <fullName evidence="1">Uncharacterized protein</fullName>
    </submittedName>
</protein>
<organism evidence="1 2">
    <name type="scientific">Paenibacillus solanacearum</name>
    <dbReference type="NCBI Taxonomy" id="2048548"/>
    <lineage>
        <taxon>Bacteria</taxon>
        <taxon>Bacillati</taxon>
        <taxon>Bacillota</taxon>
        <taxon>Bacilli</taxon>
        <taxon>Bacillales</taxon>
        <taxon>Paenibacillaceae</taxon>
        <taxon>Paenibacillus</taxon>
    </lineage>
</organism>
<dbReference type="AlphaFoldDB" id="A0A916NRX4"/>